<dbReference type="AlphaFoldDB" id="A0A4R4YKV3"/>
<dbReference type="PANTHER" id="PTHR19879:SF9">
    <property type="entry name" value="TRANSCRIPTION INITIATION FACTOR TFIID SUBUNIT 5"/>
    <property type="match status" value="1"/>
</dbReference>
<dbReference type="PANTHER" id="PTHR19879">
    <property type="entry name" value="TRANSCRIPTION INITIATION FACTOR TFIID"/>
    <property type="match status" value="1"/>
</dbReference>
<name>A0A4R4YKV3_9PSEU</name>
<dbReference type="Proteomes" id="UP000294947">
    <property type="component" value="Unassembled WGS sequence"/>
</dbReference>
<accession>A0A4R4YKV3</accession>
<dbReference type="SUPFAM" id="SSF50998">
    <property type="entry name" value="Quinoprotein alcohol dehydrogenase-like"/>
    <property type="match status" value="1"/>
</dbReference>
<evidence type="ECO:0000259" key="2">
    <source>
        <dbReference type="PROSITE" id="PS50104"/>
    </source>
</evidence>
<dbReference type="GO" id="GO:0007165">
    <property type="term" value="P:signal transduction"/>
    <property type="evidence" value="ECO:0007669"/>
    <property type="project" value="InterPro"/>
</dbReference>
<reference evidence="3 4" key="1">
    <citation type="submission" date="2019-03" db="EMBL/GenBank/DDBJ databases">
        <title>Draft genome sequences of novel Actinobacteria.</title>
        <authorList>
            <person name="Sahin N."/>
            <person name="Ay H."/>
            <person name="Saygin H."/>
        </authorList>
    </citation>
    <scope>NUCLEOTIDE SEQUENCE [LARGE SCALE GENOMIC DNA]</scope>
    <source>
        <strain evidence="3 4">7K502</strain>
    </source>
</reference>
<dbReference type="Gene3D" id="2.130.10.10">
    <property type="entry name" value="YVTN repeat-like/Quinoprotein amine dehydrogenase"/>
    <property type="match status" value="3"/>
</dbReference>
<evidence type="ECO:0000313" key="4">
    <source>
        <dbReference type="Proteomes" id="UP000294947"/>
    </source>
</evidence>
<dbReference type="SUPFAM" id="SSF52200">
    <property type="entry name" value="Toll/Interleukin receptor TIR domain"/>
    <property type="match status" value="1"/>
</dbReference>
<keyword evidence="4" id="KW-1185">Reference proteome</keyword>
<dbReference type="Pfam" id="PF13676">
    <property type="entry name" value="TIR_2"/>
    <property type="match status" value="1"/>
</dbReference>
<dbReference type="PROSITE" id="PS50104">
    <property type="entry name" value="TIR"/>
    <property type="match status" value="1"/>
</dbReference>
<dbReference type="Pfam" id="PF00400">
    <property type="entry name" value="WD40"/>
    <property type="match status" value="1"/>
</dbReference>
<dbReference type="InterPro" id="IPR035897">
    <property type="entry name" value="Toll_tir_struct_dom_sf"/>
</dbReference>
<dbReference type="SMART" id="SM00255">
    <property type="entry name" value="TIR"/>
    <property type="match status" value="1"/>
</dbReference>
<dbReference type="InterPro" id="IPR000157">
    <property type="entry name" value="TIR_dom"/>
</dbReference>
<dbReference type="SUPFAM" id="SSF75011">
    <property type="entry name" value="3-carboxy-cis,cis-mucoante lactonizing enzyme"/>
    <property type="match status" value="1"/>
</dbReference>
<dbReference type="InterPro" id="IPR011047">
    <property type="entry name" value="Quinoprotein_ADH-like_sf"/>
</dbReference>
<keyword evidence="1" id="KW-1133">Transmembrane helix</keyword>
<organism evidence="3 4">
    <name type="scientific">Saccharopolyspora elongata</name>
    <dbReference type="NCBI Taxonomy" id="2530387"/>
    <lineage>
        <taxon>Bacteria</taxon>
        <taxon>Bacillati</taxon>
        <taxon>Actinomycetota</taxon>
        <taxon>Actinomycetes</taxon>
        <taxon>Pseudonocardiales</taxon>
        <taxon>Pseudonocardiaceae</taxon>
        <taxon>Saccharopolyspora</taxon>
    </lineage>
</organism>
<feature type="domain" description="TIR" evidence="2">
    <location>
        <begin position="5"/>
        <end position="162"/>
    </location>
</feature>
<comment type="caution">
    <text evidence="3">The sequence shown here is derived from an EMBL/GenBank/DDBJ whole genome shotgun (WGS) entry which is preliminary data.</text>
</comment>
<dbReference type="OrthoDB" id="134501at2"/>
<keyword evidence="1" id="KW-0812">Transmembrane</keyword>
<sequence>MAEKPEYDAFLSYSHALDQRLAPAVQNELQSFAKPWYRRRSLRIFRDRTNLAADPGLWASIEQALRASRWFILLASPEAARSQWVAREVEFWLREKSADTLLIVLAGGELVWGGDDIDWSRTDALPEVLRGAFHAEPRWVDLSWLSDAEQVDRANPRFRECVADLAAPLRDMSKDELIGEHIQHHRRNLRTAWGAVSALAMLLVVALVATAIAVNQGNLARERADVAMTRLLASAARENLSTRLDLSQLLAVEAYRMRPGPETSSALLEAVTATPQLVGYHPAGSEVTALSSTGDVLVAGTKSGRILRWDLAGEPRRAEDVTVAVPAPFAVEASADGTRLAATDGNATVVVEPSSGRQVRVEARGTVDQIALSADGRLLALTEDAGYIVLHDAATGAELRRAPTPWEIVAPDKIAFLDDQRLMLGTVTGSTAYLALPDLRVLAEVGARSPQNRFFSAYSPNGDFFGFAANDPVVGGFVFEGMPADERTGTPPKPQRRQEFSPRTYPEVLAVAAGGSGFAVAVSGLLQVFGDRMPEGSLEVPGNSQLNRLSFSGDGRYLAGSTGDSVVLWDLDQTDRLAERIATDEPDEYSFIGKPDLAVDPSGENALVLPKLGAEHLRRVGLRDGSDEKEFAAFDAQRAIWVRSGESVLMASTDGTARLISAADPADVQATWDSPGGVDMSGSPEPALIMREVRGDRVVVVDQDGRVVVRSLPDGEVLQDLRGPWPQWLSGEGDVASAMAISPSGEHVALIDRNVLVVIDLRAARAVLVSPGGGDDVEFTPAGELLVQRSYGQVEVWNVPQGSQARTLEASDLLEDSMAVSADGRYAAGVRGDGLLVLLDLASGGRIGQFSLPQPASGITGAVGRSTTIAFTPDSRELLSLTSGGELLRWPLDPRAWAQRACAAVGRDLAPQEWRQVTGTEPPADLRCMR</sequence>
<protein>
    <submittedName>
        <fullName evidence="3">TIR domain-containing protein</fullName>
    </submittedName>
</protein>
<dbReference type="InterPro" id="IPR001680">
    <property type="entry name" value="WD40_rpt"/>
</dbReference>
<dbReference type="InterPro" id="IPR015943">
    <property type="entry name" value="WD40/YVTN_repeat-like_dom_sf"/>
</dbReference>
<dbReference type="Gene3D" id="3.40.50.10140">
    <property type="entry name" value="Toll/interleukin-1 receptor homology (TIR) domain"/>
    <property type="match status" value="1"/>
</dbReference>
<feature type="transmembrane region" description="Helical" evidence="1">
    <location>
        <begin position="192"/>
        <end position="214"/>
    </location>
</feature>
<evidence type="ECO:0000256" key="1">
    <source>
        <dbReference type="SAM" id="Phobius"/>
    </source>
</evidence>
<keyword evidence="1" id="KW-0472">Membrane</keyword>
<dbReference type="EMBL" id="SMKW01000035">
    <property type="protein sequence ID" value="TDD44062.1"/>
    <property type="molecule type" value="Genomic_DNA"/>
</dbReference>
<proteinExistence type="predicted"/>
<evidence type="ECO:0000313" key="3">
    <source>
        <dbReference type="EMBL" id="TDD44062.1"/>
    </source>
</evidence>
<gene>
    <name evidence="3" type="ORF">E1288_24600</name>
</gene>
<dbReference type="RefSeq" id="WP_132488931.1">
    <property type="nucleotide sequence ID" value="NZ_SMKW01000035.1"/>
</dbReference>